<keyword evidence="3" id="KW-1185">Reference proteome</keyword>
<name>D7FQM6_ECTSI</name>
<reference evidence="2 3" key="1">
    <citation type="journal article" date="2010" name="Nature">
        <title>The Ectocarpus genome and the independent evolution of multicellularity in brown algae.</title>
        <authorList>
            <person name="Cock J.M."/>
            <person name="Sterck L."/>
            <person name="Rouze P."/>
            <person name="Scornet D."/>
            <person name="Allen A.E."/>
            <person name="Amoutzias G."/>
            <person name="Anthouard V."/>
            <person name="Artiguenave F."/>
            <person name="Aury J.M."/>
            <person name="Badger J.H."/>
            <person name="Beszteri B."/>
            <person name="Billiau K."/>
            <person name="Bonnet E."/>
            <person name="Bothwell J.H."/>
            <person name="Bowler C."/>
            <person name="Boyen C."/>
            <person name="Brownlee C."/>
            <person name="Carrano C.J."/>
            <person name="Charrier B."/>
            <person name="Cho G.Y."/>
            <person name="Coelho S.M."/>
            <person name="Collen J."/>
            <person name="Corre E."/>
            <person name="Da Silva C."/>
            <person name="Delage L."/>
            <person name="Delaroque N."/>
            <person name="Dittami S.M."/>
            <person name="Doulbeau S."/>
            <person name="Elias M."/>
            <person name="Farnham G."/>
            <person name="Gachon C.M."/>
            <person name="Gschloessl B."/>
            <person name="Heesch S."/>
            <person name="Jabbari K."/>
            <person name="Jubin C."/>
            <person name="Kawai H."/>
            <person name="Kimura K."/>
            <person name="Kloareg B."/>
            <person name="Kupper F.C."/>
            <person name="Lang D."/>
            <person name="Le Bail A."/>
            <person name="Leblanc C."/>
            <person name="Lerouge P."/>
            <person name="Lohr M."/>
            <person name="Lopez P.J."/>
            <person name="Martens C."/>
            <person name="Maumus F."/>
            <person name="Michel G."/>
            <person name="Miranda-Saavedra D."/>
            <person name="Morales J."/>
            <person name="Moreau H."/>
            <person name="Motomura T."/>
            <person name="Nagasato C."/>
            <person name="Napoli C.A."/>
            <person name="Nelson D.R."/>
            <person name="Nyvall-Collen P."/>
            <person name="Peters A.F."/>
            <person name="Pommier C."/>
            <person name="Potin P."/>
            <person name="Poulain J."/>
            <person name="Quesneville H."/>
            <person name="Read B."/>
            <person name="Rensing S.A."/>
            <person name="Ritter A."/>
            <person name="Rousvoal S."/>
            <person name="Samanta M."/>
            <person name="Samson G."/>
            <person name="Schroeder D.C."/>
            <person name="Segurens B."/>
            <person name="Strittmatter M."/>
            <person name="Tonon T."/>
            <person name="Tregear J.W."/>
            <person name="Valentin K."/>
            <person name="von Dassow P."/>
            <person name="Yamagishi T."/>
            <person name="Van de Peer Y."/>
            <person name="Wincker P."/>
        </authorList>
    </citation>
    <scope>NUCLEOTIDE SEQUENCE [LARGE SCALE GENOMIC DNA]</scope>
    <source>
        <strain evidence="3">Ec32 / CCAP1310/4</strain>
    </source>
</reference>
<dbReference type="InParanoid" id="D7FQM6"/>
<evidence type="ECO:0000313" key="3">
    <source>
        <dbReference type="Proteomes" id="UP000002630"/>
    </source>
</evidence>
<feature type="compositionally biased region" description="Basic and acidic residues" evidence="1">
    <location>
        <begin position="26"/>
        <end position="39"/>
    </location>
</feature>
<proteinExistence type="predicted"/>
<accession>D7FQM6</accession>
<dbReference type="Proteomes" id="UP000002630">
    <property type="component" value="Unassembled WGS sequence"/>
</dbReference>
<protein>
    <submittedName>
        <fullName evidence="2">Uncharacterized protein</fullName>
    </submittedName>
</protein>
<feature type="region of interest" description="Disordered" evidence="1">
    <location>
        <begin position="1"/>
        <end position="48"/>
    </location>
</feature>
<evidence type="ECO:0000313" key="2">
    <source>
        <dbReference type="EMBL" id="CBJ30621.1"/>
    </source>
</evidence>
<dbReference type="AlphaFoldDB" id="D7FQM6"/>
<evidence type="ECO:0000256" key="1">
    <source>
        <dbReference type="SAM" id="MobiDB-lite"/>
    </source>
</evidence>
<gene>
    <name evidence="2" type="ORF">Esi_0205_0005</name>
</gene>
<feature type="compositionally biased region" description="Basic and acidic residues" evidence="1">
    <location>
        <begin position="1"/>
        <end position="11"/>
    </location>
</feature>
<sequence length="48" mass="5407">MVVSVREEGKKKKEGKRICSGGKKGRCWERQGSGEESRHSTSARSRRS</sequence>
<dbReference type="EMBL" id="FN649760">
    <property type="protein sequence ID" value="CBJ30621.1"/>
    <property type="molecule type" value="Genomic_DNA"/>
</dbReference>
<organism evidence="2 3">
    <name type="scientific">Ectocarpus siliculosus</name>
    <name type="common">Brown alga</name>
    <name type="synonym">Conferva siliculosa</name>
    <dbReference type="NCBI Taxonomy" id="2880"/>
    <lineage>
        <taxon>Eukaryota</taxon>
        <taxon>Sar</taxon>
        <taxon>Stramenopiles</taxon>
        <taxon>Ochrophyta</taxon>
        <taxon>PX clade</taxon>
        <taxon>Phaeophyceae</taxon>
        <taxon>Ectocarpales</taxon>
        <taxon>Ectocarpaceae</taxon>
        <taxon>Ectocarpus</taxon>
    </lineage>
</organism>